<keyword evidence="4" id="KW-1185">Reference proteome</keyword>
<dbReference type="PANTHER" id="PTHR12300">
    <property type="entry name" value="HVA22-LIKE PROTEINS"/>
    <property type="match status" value="1"/>
</dbReference>
<dbReference type="Proteomes" id="UP000007819">
    <property type="component" value="Chromosome X"/>
</dbReference>
<protein>
    <recommendedName>
        <fullName evidence="1">Receptor expression-enhancing protein</fullName>
    </recommendedName>
</protein>
<dbReference type="KEGG" id="api:103310091"/>
<evidence type="ECO:0000313" key="4">
    <source>
        <dbReference type="Proteomes" id="UP000007819"/>
    </source>
</evidence>
<evidence type="ECO:0000313" key="3">
    <source>
        <dbReference type="EnsemblMetazoa" id="XP_008185436.1"/>
    </source>
</evidence>
<evidence type="ECO:0000256" key="2">
    <source>
        <dbReference type="SAM" id="MobiDB-lite"/>
    </source>
</evidence>
<accession>A0A8R2FBN7</accession>
<feature type="region of interest" description="Disordered" evidence="2">
    <location>
        <begin position="144"/>
        <end position="184"/>
    </location>
</feature>
<name>A0A8R2FBN7_ACYPI</name>
<proteinExistence type="inferred from homology"/>
<dbReference type="InterPro" id="IPR004345">
    <property type="entry name" value="TB2_DP1_HVA22"/>
</dbReference>
<dbReference type="GeneID" id="103310091"/>
<comment type="subcellular location">
    <subcellularLocation>
        <location evidence="1">Membrane</location>
        <topology evidence="1">Multi-pass membrane protein</topology>
    </subcellularLocation>
</comment>
<feature type="compositionally biased region" description="Low complexity" evidence="2">
    <location>
        <begin position="144"/>
        <end position="168"/>
    </location>
</feature>
<dbReference type="OrthoDB" id="10009287at2759"/>
<dbReference type="RefSeq" id="XP_008185436.1">
    <property type="nucleotide sequence ID" value="XM_008187214.1"/>
</dbReference>
<dbReference type="EnsemblMetazoa" id="XM_008187214.1">
    <property type="protein sequence ID" value="XP_008185436.1"/>
    <property type="gene ID" value="LOC103310091"/>
</dbReference>
<dbReference type="GO" id="GO:0016020">
    <property type="term" value="C:membrane"/>
    <property type="evidence" value="ECO:0007669"/>
    <property type="project" value="UniProtKB-SubCell"/>
</dbReference>
<evidence type="ECO:0000256" key="1">
    <source>
        <dbReference type="RuleBase" id="RU362006"/>
    </source>
</evidence>
<organism evidence="3 4">
    <name type="scientific">Acyrthosiphon pisum</name>
    <name type="common">Pea aphid</name>
    <dbReference type="NCBI Taxonomy" id="7029"/>
    <lineage>
        <taxon>Eukaryota</taxon>
        <taxon>Metazoa</taxon>
        <taxon>Ecdysozoa</taxon>
        <taxon>Arthropoda</taxon>
        <taxon>Hexapoda</taxon>
        <taxon>Insecta</taxon>
        <taxon>Pterygota</taxon>
        <taxon>Neoptera</taxon>
        <taxon>Paraneoptera</taxon>
        <taxon>Hemiptera</taxon>
        <taxon>Sternorrhyncha</taxon>
        <taxon>Aphidomorpha</taxon>
        <taxon>Aphidoidea</taxon>
        <taxon>Aphididae</taxon>
        <taxon>Macrosiphini</taxon>
        <taxon>Acyrthosiphon</taxon>
    </lineage>
</organism>
<reference evidence="4" key="1">
    <citation type="submission" date="2010-06" db="EMBL/GenBank/DDBJ databases">
        <authorList>
            <person name="Jiang H."/>
            <person name="Abraham K."/>
            <person name="Ali S."/>
            <person name="Alsbrooks S.L."/>
            <person name="Anim B.N."/>
            <person name="Anosike U.S."/>
            <person name="Attaway T."/>
            <person name="Bandaranaike D.P."/>
            <person name="Battles P.K."/>
            <person name="Bell S.N."/>
            <person name="Bell A.V."/>
            <person name="Beltran B."/>
            <person name="Bickham C."/>
            <person name="Bustamante Y."/>
            <person name="Caleb T."/>
            <person name="Canada A."/>
            <person name="Cardenas V."/>
            <person name="Carter K."/>
            <person name="Chacko J."/>
            <person name="Chandrabose M.N."/>
            <person name="Chavez D."/>
            <person name="Chavez A."/>
            <person name="Chen L."/>
            <person name="Chu H.-S."/>
            <person name="Claassen K.J."/>
            <person name="Cockrell R."/>
            <person name="Collins M."/>
            <person name="Cooper J.A."/>
            <person name="Cree A."/>
            <person name="Curry S.M."/>
            <person name="Da Y."/>
            <person name="Dao M.D."/>
            <person name="Das B."/>
            <person name="Davila M.-L."/>
            <person name="Davy-Carroll L."/>
            <person name="Denson S."/>
            <person name="Dinh H."/>
            <person name="Ebong V.E."/>
            <person name="Edwards J.R."/>
            <person name="Egan A."/>
            <person name="El-Daye J."/>
            <person name="Escobedo L."/>
            <person name="Fernandez S."/>
            <person name="Fernando P.R."/>
            <person name="Flagg N."/>
            <person name="Forbes L.D."/>
            <person name="Fowler R.G."/>
            <person name="Fu Q."/>
            <person name="Gabisi R.A."/>
            <person name="Ganer J."/>
            <person name="Garbino Pronczuk A."/>
            <person name="Garcia R.M."/>
            <person name="Garner T."/>
            <person name="Garrett T.E."/>
            <person name="Gonzalez D.A."/>
            <person name="Hamid H."/>
            <person name="Hawkins E.S."/>
            <person name="Hirani K."/>
            <person name="Hogues M.E."/>
            <person name="Hollins B."/>
            <person name="Hsiao C.-H."/>
            <person name="Jabil R."/>
            <person name="James M.L."/>
            <person name="Jhangiani S.N."/>
            <person name="Johnson B."/>
            <person name="Johnson Q."/>
            <person name="Joshi V."/>
            <person name="Kalu J.B."/>
            <person name="Kam C."/>
            <person name="Kashfia A."/>
            <person name="Keebler J."/>
            <person name="Kisamo H."/>
            <person name="Kovar C.L."/>
            <person name="Lago L.A."/>
            <person name="Lai C.-Y."/>
            <person name="Laidlaw J."/>
            <person name="Lara F."/>
            <person name="Le T.-K."/>
            <person name="Lee S.L."/>
            <person name="Legall F.H."/>
            <person name="Lemon S.J."/>
            <person name="Lewis L.R."/>
            <person name="Li B."/>
            <person name="Liu Y."/>
            <person name="Liu Y.-S."/>
            <person name="Lopez J."/>
            <person name="Lozado R.J."/>
            <person name="Lu J."/>
            <person name="Madu R.C."/>
            <person name="Maheshwari M."/>
            <person name="Maheshwari R."/>
            <person name="Malloy K."/>
            <person name="Martinez E."/>
            <person name="Mathew T."/>
            <person name="Mercado I.C."/>
            <person name="Mercado C."/>
            <person name="Meyer B."/>
            <person name="Montgomery K."/>
            <person name="Morgan M.B."/>
            <person name="Munidasa M."/>
            <person name="Nazareth L.V."/>
            <person name="Nelson J."/>
            <person name="Ng B.M."/>
            <person name="Nguyen N.B."/>
            <person name="Nguyen P.Q."/>
            <person name="Nguyen T."/>
            <person name="Obregon M."/>
            <person name="Okwuonu G.O."/>
            <person name="Onwere C.G."/>
            <person name="Orozco G."/>
            <person name="Parra A."/>
            <person name="Patel S."/>
            <person name="Patil S."/>
            <person name="Perez A."/>
            <person name="Perez Y."/>
            <person name="Pham C."/>
            <person name="Primus E.L."/>
            <person name="Pu L.-L."/>
            <person name="Puazo M."/>
            <person name="Qin X."/>
            <person name="Quiroz J.B."/>
            <person name="Reese J."/>
            <person name="Richards S."/>
            <person name="Rives C.M."/>
            <person name="Robberts R."/>
            <person name="Ruiz S.J."/>
            <person name="Ruiz M.J."/>
            <person name="Santibanez J."/>
            <person name="Schneider B.W."/>
            <person name="Sisson I."/>
            <person name="Smith M."/>
            <person name="Sodergren E."/>
            <person name="Song X.-Z."/>
            <person name="Song B.B."/>
            <person name="Summersgill H."/>
            <person name="Thelus R."/>
            <person name="Thornton R.D."/>
            <person name="Trejos Z.Y."/>
            <person name="Usmani K."/>
            <person name="Vattathil S."/>
            <person name="Villasana D."/>
            <person name="Walker D.L."/>
            <person name="Wang S."/>
            <person name="Wang K."/>
            <person name="White C.S."/>
            <person name="Williams A.C."/>
            <person name="Williamson J."/>
            <person name="Wilson K."/>
            <person name="Woghiren I.O."/>
            <person name="Woodworth J.R."/>
            <person name="Worley K.C."/>
            <person name="Wright R.A."/>
            <person name="Wu W."/>
            <person name="Young L."/>
            <person name="Zhang L."/>
            <person name="Zhang J."/>
            <person name="Zhu Y."/>
            <person name="Muzny D.M."/>
            <person name="Weinstock G."/>
            <person name="Gibbs R.A."/>
        </authorList>
    </citation>
    <scope>NUCLEOTIDE SEQUENCE [LARGE SCALE GENOMIC DNA]</scope>
    <source>
        <strain evidence="4">LSR1</strain>
    </source>
</reference>
<dbReference type="Pfam" id="PF03134">
    <property type="entry name" value="TB2_DP1_HVA22"/>
    <property type="match status" value="1"/>
</dbReference>
<sequence>MFGILAFVTETALMMLEPVYQTYKGLEANETGEGNLDPEDWRRLLIHWIVYGAFRAVESLARPWVPFYDVVKIGTIVWLRAGGSETVYKTIIRPFLAEHEPDIDQWIEQLNRTRDTVMSATTALSSAVTADPDTINDGVPEEITIPEPVIPSSGSPAAASPAVTANPAEPISGEPNEEQRRKDQ</sequence>
<comment type="similarity">
    <text evidence="1">Belongs to the DP1 family.</text>
</comment>
<dbReference type="AlphaFoldDB" id="A0A8R2FBN7"/>
<reference evidence="3" key="2">
    <citation type="submission" date="2022-06" db="UniProtKB">
        <authorList>
            <consortium name="EnsemblMetazoa"/>
        </authorList>
    </citation>
    <scope>IDENTIFICATION</scope>
</reference>